<organism evidence="1 2">
    <name type="scientific">Blastocystis sp. subtype 1 (strain ATCC 50177 / NandII)</name>
    <dbReference type="NCBI Taxonomy" id="478820"/>
    <lineage>
        <taxon>Eukaryota</taxon>
        <taxon>Sar</taxon>
        <taxon>Stramenopiles</taxon>
        <taxon>Bigyra</taxon>
        <taxon>Opalozoa</taxon>
        <taxon>Opalinata</taxon>
        <taxon>Blastocystidae</taxon>
        <taxon>Blastocystis</taxon>
    </lineage>
</organism>
<evidence type="ECO:0000313" key="1">
    <source>
        <dbReference type="EMBL" id="OAO13940.1"/>
    </source>
</evidence>
<dbReference type="EMBL" id="LXWW01000312">
    <property type="protein sequence ID" value="OAO13940.1"/>
    <property type="molecule type" value="Genomic_DNA"/>
</dbReference>
<reference evidence="1 2" key="1">
    <citation type="submission" date="2016-05" db="EMBL/GenBank/DDBJ databases">
        <title>Nuclear genome of Blastocystis sp. subtype 1 NandII.</title>
        <authorList>
            <person name="Gentekaki E."/>
            <person name="Curtis B."/>
            <person name="Stairs C."/>
            <person name="Eme L."/>
            <person name="Herman E."/>
            <person name="Klimes V."/>
            <person name="Arias M.C."/>
            <person name="Elias M."/>
            <person name="Hilliou F."/>
            <person name="Klute M."/>
            <person name="Malik S.-B."/>
            <person name="Pightling A."/>
            <person name="Rachubinski R."/>
            <person name="Salas D."/>
            <person name="Schlacht A."/>
            <person name="Suga H."/>
            <person name="Archibald J."/>
            <person name="Ball S.G."/>
            <person name="Clark G."/>
            <person name="Dacks J."/>
            <person name="Van Der Giezen M."/>
            <person name="Tsaousis A."/>
            <person name="Roger A."/>
        </authorList>
    </citation>
    <scope>NUCLEOTIDE SEQUENCE [LARGE SCALE GENOMIC DNA]</scope>
    <source>
        <strain evidence="2">ATCC 50177 / NandII</strain>
    </source>
</reference>
<sequence length="427" mass="48004">MLSSSDREESQQAVGFAAEPMLTPAIHNTLLGNPPHGVDDMMSETHHTSRDLLDTSALFETLRCVFRNCRSVVLKKATMNLLFAINNATHDCSLKLVFGVYLFLVYANNQEEASVGQNRNLLKEAKKRFGEQREFYLVLCYAAMLNTQIQKQLFMLYLKEYTELLKAILESFFPMLPLDWSEDFVDFSGIFFLPLIDRFQGFFEYHHHVLLRNCRKAFFFSVLKDTEIPTILVFFRVLSKPFRLSLLSLLGLISAFENDGVIHFLKAFLECGVAEKTALSVKSEEVLKDATATSLSDEELSVVTHVVIQVCVNGLCHLSRLSSDGAAKLEECAGFLLELTESIALLSDSPLHCDAEAEGVLRDCVAWVKGQEEAKERVVSYCKEHSLRVGNGGVVDFCGQRCVLSLGDLPASFYPRVNEYLLQFASL</sequence>
<evidence type="ECO:0000313" key="2">
    <source>
        <dbReference type="Proteomes" id="UP000078348"/>
    </source>
</evidence>
<dbReference type="Proteomes" id="UP000078348">
    <property type="component" value="Unassembled WGS sequence"/>
</dbReference>
<name>A0A196SA55_BLAHN</name>
<dbReference type="AlphaFoldDB" id="A0A196SA55"/>
<accession>A0A196SA55</accession>
<keyword evidence="2" id="KW-1185">Reference proteome</keyword>
<proteinExistence type="predicted"/>
<comment type="caution">
    <text evidence="1">The sequence shown here is derived from an EMBL/GenBank/DDBJ whole genome shotgun (WGS) entry which is preliminary data.</text>
</comment>
<protein>
    <submittedName>
        <fullName evidence="1">Uncharacterized protein</fullName>
    </submittedName>
</protein>
<gene>
    <name evidence="1" type="ORF">AV274_4434</name>
</gene>